<dbReference type="GO" id="GO:0016020">
    <property type="term" value="C:membrane"/>
    <property type="evidence" value="ECO:0007669"/>
    <property type="project" value="TreeGrafter"/>
</dbReference>
<gene>
    <name evidence="3" type="ORF">TPC1_15054</name>
</gene>
<dbReference type="GO" id="GO:0016491">
    <property type="term" value="F:oxidoreductase activity"/>
    <property type="evidence" value="ECO:0007669"/>
    <property type="project" value="UniProtKB-KW"/>
</dbReference>
<dbReference type="PANTHER" id="PTHR44196">
    <property type="entry name" value="DEHYDROGENASE/REDUCTASE SDR FAMILY MEMBER 7B"/>
    <property type="match status" value="1"/>
</dbReference>
<dbReference type="SUPFAM" id="SSF51735">
    <property type="entry name" value="NAD(P)-binding Rossmann-fold domains"/>
    <property type="match status" value="1"/>
</dbReference>
<protein>
    <submittedName>
        <fullName evidence="3">Short-chain dehydrogenase, putative</fullName>
    </submittedName>
</protein>
<dbReference type="EMBL" id="GDID01003741">
    <property type="protein sequence ID" value="JAP92865.1"/>
    <property type="molecule type" value="Transcribed_RNA"/>
</dbReference>
<evidence type="ECO:0000256" key="1">
    <source>
        <dbReference type="ARBA" id="ARBA00006484"/>
    </source>
</evidence>
<accession>A0A146KAX0</accession>
<dbReference type="PRINTS" id="PR00081">
    <property type="entry name" value="GDHRDH"/>
</dbReference>
<dbReference type="PANTHER" id="PTHR44196:SF1">
    <property type="entry name" value="DEHYDROGENASE_REDUCTASE SDR FAMILY MEMBER 7B"/>
    <property type="match status" value="1"/>
</dbReference>
<dbReference type="AlphaFoldDB" id="A0A146KAX0"/>
<dbReference type="Pfam" id="PF00106">
    <property type="entry name" value="adh_short"/>
    <property type="match status" value="1"/>
</dbReference>
<dbReference type="CDD" id="cd05233">
    <property type="entry name" value="SDR_c"/>
    <property type="match status" value="1"/>
</dbReference>
<name>A0A146KAX0_9EUKA</name>
<reference evidence="3" key="1">
    <citation type="submission" date="2015-07" db="EMBL/GenBank/DDBJ databases">
        <title>Adaptation to a free-living lifestyle via gene acquisitions in the diplomonad Trepomonas sp. PC1.</title>
        <authorList>
            <person name="Xu F."/>
            <person name="Jerlstrom-Hultqvist J."/>
            <person name="Kolisko M."/>
            <person name="Simpson A.G.B."/>
            <person name="Roger A.J."/>
            <person name="Svard S.G."/>
            <person name="Andersson J.O."/>
        </authorList>
    </citation>
    <scope>NUCLEOTIDE SEQUENCE</scope>
    <source>
        <strain evidence="3">PC1</strain>
    </source>
</reference>
<evidence type="ECO:0000313" key="3">
    <source>
        <dbReference type="EMBL" id="JAP92865.1"/>
    </source>
</evidence>
<dbReference type="Gene3D" id="3.40.50.720">
    <property type="entry name" value="NAD(P)-binding Rossmann-like Domain"/>
    <property type="match status" value="1"/>
</dbReference>
<dbReference type="InterPro" id="IPR036291">
    <property type="entry name" value="NAD(P)-bd_dom_sf"/>
</dbReference>
<evidence type="ECO:0000256" key="2">
    <source>
        <dbReference type="ARBA" id="ARBA00023002"/>
    </source>
</evidence>
<keyword evidence="2" id="KW-0560">Oxidoreductase</keyword>
<feature type="non-terminal residue" evidence="3">
    <location>
        <position position="1"/>
    </location>
</feature>
<dbReference type="InterPro" id="IPR002347">
    <property type="entry name" value="SDR_fam"/>
</dbReference>
<proteinExistence type="inferred from homology"/>
<sequence length="265" mass="29863">LLMVGSFILLKIFKNKKQKKMMQHAILKDDGLVFITGGSSGLGRALSIHFSELGFAVHLVGRDEKRLQETIKQMDANKNHKYFLSDLSSSDQVAQLYSKISQYRYDYCILNAGVGFQNTVASVEDCFQLMNTNVTSASFLALNLNFLQLGIISSPQALYPLQNRSLYAASKAALLQLGSCCRMDGKIVTIAFPRWFQSSFRENSLGENCDKERKGDTVEMVAKQFILDLIRKERNSCLKRTDKVVQILNVVFPKAAEKLIKWKGK</sequence>
<organism evidence="3">
    <name type="scientific">Trepomonas sp. PC1</name>
    <dbReference type="NCBI Taxonomy" id="1076344"/>
    <lineage>
        <taxon>Eukaryota</taxon>
        <taxon>Metamonada</taxon>
        <taxon>Diplomonadida</taxon>
        <taxon>Hexamitidae</taxon>
        <taxon>Hexamitinae</taxon>
        <taxon>Trepomonas</taxon>
    </lineage>
</organism>
<comment type="similarity">
    <text evidence="1">Belongs to the short-chain dehydrogenases/reductases (SDR) family.</text>
</comment>